<dbReference type="Gene3D" id="6.20.370.70">
    <property type="match status" value="1"/>
</dbReference>
<dbReference type="GO" id="GO:0003735">
    <property type="term" value="F:structural constituent of ribosome"/>
    <property type="evidence" value="ECO:0007669"/>
    <property type="project" value="InterPro"/>
</dbReference>
<comment type="caution">
    <text evidence="4">The sequence shown here is derived from an EMBL/GenBank/DDBJ whole genome shotgun (WGS) entry which is preliminary data.</text>
</comment>
<dbReference type="GO" id="GO:0006412">
    <property type="term" value="P:translation"/>
    <property type="evidence" value="ECO:0007669"/>
    <property type="project" value="InterPro"/>
</dbReference>
<organism evidence="4 5">
    <name type="scientific">Pichia kudriavzevii</name>
    <name type="common">Yeast</name>
    <name type="synonym">Issatchenkia orientalis</name>
    <dbReference type="NCBI Taxonomy" id="4909"/>
    <lineage>
        <taxon>Eukaryota</taxon>
        <taxon>Fungi</taxon>
        <taxon>Dikarya</taxon>
        <taxon>Ascomycota</taxon>
        <taxon>Saccharomycotina</taxon>
        <taxon>Pichiomycetes</taxon>
        <taxon>Pichiales</taxon>
        <taxon>Pichiaceae</taxon>
        <taxon>Pichia</taxon>
    </lineage>
</organism>
<dbReference type="Gene3D" id="6.20.340.10">
    <property type="match status" value="1"/>
</dbReference>
<dbReference type="GO" id="GO:1990904">
    <property type="term" value="C:ribonucleoprotein complex"/>
    <property type="evidence" value="ECO:0007669"/>
    <property type="project" value="UniProtKB-KW"/>
</dbReference>
<keyword evidence="2 4" id="KW-0689">Ribosomal protein</keyword>
<dbReference type="PANTHER" id="PTHR10759">
    <property type="entry name" value="60S RIBOSOMAL PROTEIN L34"/>
    <property type="match status" value="1"/>
</dbReference>
<reference evidence="4 5" key="1">
    <citation type="submission" date="2017-05" db="EMBL/GenBank/DDBJ databases">
        <title>The Genome Sequence of Candida krusei Ckrusei653.</title>
        <authorList>
            <person name="Cuomo C."/>
            <person name="Forche A."/>
            <person name="Young S."/>
            <person name="Abouelleil A."/>
            <person name="Cao P."/>
            <person name="Chapman S."/>
            <person name="Cusick C."/>
            <person name="Shea T."/>
            <person name="Nusbaum C."/>
            <person name="Birren B."/>
        </authorList>
    </citation>
    <scope>NUCLEOTIDE SEQUENCE [LARGE SCALE GENOMIC DNA]</scope>
    <source>
        <strain evidence="4 5">Ckrusei653</strain>
    </source>
</reference>
<dbReference type="AlphaFoldDB" id="A0A1Z8JMF6"/>
<dbReference type="Proteomes" id="UP000195871">
    <property type="component" value="Unassembled WGS sequence"/>
</dbReference>
<dbReference type="GO" id="GO:0005840">
    <property type="term" value="C:ribosome"/>
    <property type="evidence" value="ECO:0007669"/>
    <property type="project" value="UniProtKB-KW"/>
</dbReference>
<evidence type="ECO:0000313" key="4">
    <source>
        <dbReference type="EMBL" id="OUT21739.1"/>
    </source>
</evidence>
<evidence type="ECO:0000256" key="3">
    <source>
        <dbReference type="ARBA" id="ARBA00023274"/>
    </source>
</evidence>
<evidence type="ECO:0000256" key="2">
    <source>
        <dbReference type="ARBA" id="ARBA00022980"/>
    </source>
</evidence>
<dbReference type="VEuPathDB" id="FungiDB:C5L36_0E05270"/>
<keyword evidence="3" id="KW-0687">Ribonucleoprotein</keyword>
<dbReference type="Pfam" id="PF01199">
    <property type="entry name" value="Ribosomal_L34e"/>
    <property type="match status" value="1"/>
</dbReference>
<sequence>MAQRVTFRRRNPCMYKTRGDNSHSELFGFVRNEENQGTKDKRQVLAKTQISDNTDSRYTKLLDESITYNARQEEEEEEEKLKEIQDIQTEILTFPSDNTKSNQIKVVKTPGGKLVAQHVKKQATRPKCGDCGIPLPGIATLRPRGYASISKTQKTVSRAYGGSRCANCVKERVVRAFLIEEQKVVKKVLKEAAAKK</sequence>
<comment type="similarity">
    <text evidence="1">Belongs to the eukaryotic ribosomal protein eL34 family.</text>
</comment>
<protein>
    <submittedName>
        <fullName evidence="4">60S ribosomal protein L34-B</fullName>
    </submittedName>
</protein>
<evidence type="ECO:0000313" key="5">
    <source>
        <dbReference type="Proteomes" id="UP000195871"/>
    </source>
</evidence>
<dbReference type="InterPro" id="IPR038562">
    <property type="entry name" value="Ribosomal_eL34_C_sf"/>
</dbReference>
<dbReference type="EMBL" id="NHMM01000004">
    <property type="protein sequence ID" value="OUT21739.1"/>
    <property type="molecule type" value="Genomic_DNA"/>
</dbReference>
<gene>
    <name evidence="4" type="ORF">CAS74_002708</name>
</gene>
<name>A0A1Z8JMF6_PICKU</name>
<accession>A0A1Z8JMF6</accession>
<dbReference type="InterPro" id="IPR008195">
    <property type="entry name" value="Ribosomal_eL34"/>
</dbReference>
<evidence type="ECO:0000256" key="1">
    <source>
        <dbReference type="ARBA" id="ARBA00009875"/>
    </source>
</evidence>
<proteinExistence type="inferred from homology"/>
<dbReference type="PROSITE" id="PS01145">
    <property type="entry name" value="RIBOSOMAL_L34E"/>
    <property type="match status" value="1"/>
</dbReference>
<dbReference type="InterPro" id="IPR018065">
    <property type="entry name" value="Ribosomal_eL34_CS"/>
</dbReference>
<dbReference type="PRINTS" id="PR01250">
    <property type="entry name" value="RIBOSOMALL34"/>
</dbReference>